<protein>
    <submittedName>
        <fullName evidence="1">Uncharacterized protein</fullName>
    </submittedName>
</protein>
<proteinExistence type="predicted"/>
<sequence length="159" mass="17900">MRSLYIAQKLFSLWGTYDVAREDGTIAYTIKGSPSLTRKLTIYDGNGQPVGLVHQAFLSLLPCFEIIRNGEKLGTIQQKLTLLRPKLVMNYMGWQADGNVWGWDYEVRDDAGGLVGTIQTELWHLSDHFSIHYEREEDALPLLMLVLAIDALQDSASQG</sequence>
<name>A0AC61R664_9FIRM</name>
<keyword evidence="2" id="KW-1185">Reference proteome</keyword>
<gene>
    <name evidence="1" type="ORF">E5336_08850</name>
</gene>
<comment type="caution">
    <text evidence="1">The sequence shown here is derived from an EMBL/GenBank/DDBJ whole genome shotgun (WGS) entry which is preliminary data.</text>
</comment>
<dbReference type="Proteomes" id="UP000308836">
    <property type="component" value="Unassembled WGS sequence"/>
</dbReference>
<organism evidence="1 2">
    <name type="scientific">Dubosiella muris</name>
    <dbReference type="NCBI Taxonomy" id="3038133"/>
    <lineage>
        <taxon>Bacteria</taxon>
        <taxon>Bacillati</taxon>
        <taxon>Bacillota</taxon>
        <taxon>Erysipelotrichia</taxon>
        <taxon>Erysipelotrichales</taxon>
        <taxon>Erysipelotrichaceae</taxon>
        <taxon>Dubosiella</taxon>
    </lineage>
</organism>
<dbReference type="EMBL" id="SRYG01000018">
    <property type="protein sequence ID" value="TGY65387.1"/>
    <property type="molecule type" value="Genomic_DNA"/>
</dbReference>
<accession>A0AC61R664</accession>
<reference evidence="1" key="1">
    <citation type="submission" date="2019-04" db="EMBL/GenBank/DDBJ databases">
        <title>Microbes associate with the intestines of laboratory mice.</title>
        <authorList>
            <person name="Navarre W."/>
            <person name="Wong E."/>
            <person name="Huang K."/>
            <person name="Tropini C."/>
            <person name="Ng K."/>
            <person name="Yu B."/>
        </authorList>
    </citation>
    <scope>NUCLEOTIDE SEQUENCE</scope>
    <source>
        <strain evidence="1">NM09_H32</strain>
    </source>
</reference>
<evidence type="ECO:0000313" key="1">
    <source>
        <dbReference type="EMBL" id="TGY65387.1"/>
    </source>
</evidence>
<evidence type="ECO:0000313" key="2">
    <source>
        <dbReference type="Proteomes" id="UP000308836"/>
    </source>
</evidence>